<keyword evidence="2" id="KW-1133">Transmembrane helix</keyword>
<feature type="transmembrane region" description="Helical" evidence="2">
    <location>
        <begin position="12"/>
        <end position="34"/>
    </location>
</feature>
<evidence type="ECO:0000259" key="4">
    <source>
        <dbReference type="Pfam" id="PF19408"/>
    </source>
</evidence>
<evidence type="ECO:0000256" key="2">
    <source>
        <dbReference type="SAM" id="Phobius"/>
    </source>
</evidence>
<keyword evidence="1" id="KW-0732">Signal</keyword>
<organism evidence="5 6">
    <name type="scientific">Sediminicola arcticus</name>
    <dbReference type="NCBI Taxonomy" id="1574308"/>
    <lineage>
        <taxon>Bacteria</taxon>
        <taxon>Pseudomonadati</taxon>
        <taxon>Bacteroidota</taxon>
        <taxon>Flavobacteriia</taxon>
        <taxon>Flavobacteriales</taxon>
        <taxon>Flavobacteriaceae</taxon>
        <taxon>Sediminicola</taxon>
    </lineage>
</organism>
<keyword evidence="2" id="KW-0812">Transmembrane</keyword>
<evidence type="ECO:0000313" key="6">
    <source>
        <dbReference type="Proteomes" id="UP001549799"/>
    </source>
</evidence>
<gene>
    <name evidence="5" type="ORF">ABXZ36_03630</name>
</gene>
<evidence type="ECO:0000313" key="5">
    <source>
        <dbReference type="EMBL" id="MET6989736.1"/>
    </source>
</evidence>
<dbReference type="Pfam" id="PF19408">
    <property type="entry name" value="PKD_6"/>
    <property type="match status" value="1"/>
</dbReference>
<dbReference type="RefSeq" id="WP_354614109.1">
    <property type="nucleotide sequence ID" value="NZ_JBEXAE010000001.1"/>
</dbReference>
<protein>
    <submittedName>
        <fullName evidence="5">T9SS type A sorting domain-containing protein</fullName>
    </submittedName>
</protein>
<feature type="domain" description="PKD-like" evidence="4">
    <location>
        <begin position="325"/>
        <end position="418"/>
    </location>
</feature>
<accession>A0ABV2SRF8</accession>
<dbReference type="Pfam" id="PF18962">
    <property type="entry name" value="Por_Secre_tail"/>
    <property type="match status" value="1"/>
</dbReference>
<dbReference type="InterPro" id="IPR026444">
    <property type="entry name" value="Secre_tail"/>
</dbReference>
<keyword evidence="6" id="KW-1185">Reference proteome</keyword>
<keyword evidence="2" id="KW-0472">Membrane</keyword>
<evidence type="ECO:0000259" key="3">
    <source>
        <dbReference type="Pfam" id="PF18962"/>
    </source>
</evidence>
<proteinExistence type="predicted"/>
<feature type="domain" description="Secretion system C-terminal sorting" evidence="3">
    <location>
        <begin position="439"/>
        <end position="514"/>
    </location>
</feature>
<dbReference type="NCBIfam" id="TIGR04183">
    <property type="entry name" value="Por_Secre_tail"/>
    <property type="match status" value="1"/>
</dbReference>
<evidence type="ECO:0000256" key="1">
    <source>
        <dbReference type="ARBA" id="ARBA00022729"/>
    </source>
</evidence>
<dbReference type="EMBL" id="JBEXAE010000001">
    <property type="protein sequence ID" value="MET6989736.1"/>
    <property type="molecule type" value="Genomic_DNA"/>
</dbReference>
<comment type="caution">
    <text evidence="5">The sequence shown here is derived from an EMBL/GenBank/DDBJ whole genome shotgun (WGS) entry which is preliminary data.</text>
</comment>
<reference evidence="5 6" key="1">
    <citation type="submission" date="2024-07" db="EMBL/GenBank/DDBJ databases">
        <title>The genome sequence of type strain Sediminicola arcticus GDMCC 1.2805.</title>
        <authorList>
            <person name="Liu Y."/>
        </authorList>
    </citation>
    <scope>NUCLEOTIDE SEQUENCE [LARGE SCALE GENOMIC DNA]</scope>
    <source>
        <strain evidence="5 6">GDMCC 1.2805</strain>
    </source>
</reference>
<dbReference type="Proteomes" id="UP001549799">
    <property type="component" value="Unassembled WGS sequence"/>
</dbReference>
<name>A0ABV2SRF8_9FLAO</name>
<sequence>MKRIIKVSITSIYLMLCTTMLGQVGVTISNMNYISGTPISNCGNIDFDINSTVRIQFTTSLTKQSTQTVGISNLYIYTVGSSGVRVERSNVIVQPVSFNTNYSSSFDITIPAVDFNTTGGTLFAVFKTNSGNEYQTTCNYTITKTQQPVFNLSPISTTLDCGSAAAKTFTVTNQYNSPGILSYQWTYPGWSGTVNTSMSSVTLTPTSSTTLPGNVTVTPYLNGVAQPTKTSTVVRSAFASSATISGSSAVCSSSTYTMSGLLAGQSVTSWTVSNPSKATLSTTSGTSTTVTKTGSGSITLTATITNSCNQTVTKSIDLQLGIVNVPGAISGPASVATGALVNYSIANVPGATSYIWYLPYPYDTYTNFDYSGQNWQKRTNYSSSSSIQVFTGLGGNQGQVQVMAVNACGISGASRLSVTHGGGGGGIPRTANPDAGIKIYPNPATDYFTVELINQEIDTNSDIRAIIYDTNGTELKNVKIISSTTTFETFDLKAGMYIVEINIDGYKESYKIYVE</sequence>
<dbReference type="InterPro" id="IPR045829">
    <property type="entry name" value="PKD_6"/>
</dbReference>